<dbReference type="CDD" id="cd07197">
    <property type="entry name" value="nitrilase"/>
    <property type="match status" value="1"/>
</dbReference>
<dbReference type="AlphaFoldDB" id="A0A3D8J848"/>
<dbReference type="InterPro" id="IPR036526">
    <property type="entry name" value="C-N_Hydrolase_sf"/>
</dbReference>
<dbReference type="PANTHER" id="PTHR47799">
    <property type="entry name" value="OMEGA-AMIDASE YAFV"/>
    <property type="match status" value="1"/>
</dbReference>
<accession>A0A3D8J848</accession>
<dbReference type="GO" id="GO:0050152">
    <property type="term" value="F:omega-amidase activity"/>
    <property type="evidence" value="ECO:0007669"/>
    <property type="project" value="TreeGrafter"/>
</dbReference>
<reference evidence="2 3" key="1">
    <citation type="submission" date="2018-04" db="EMBL/GenBank/DDBJ databases">
        <title>Novel Campyloabacter and Helicobacter Species and Strains.</title>
        <authorList>
            <person name="Mannion A.J."/>
            <person name="Shen Z."/>
            <person name="Fox J.G."/>
        </authorList>
    </citation>
    <scope>NUCLEOTIDE SEQUENCE [LARGE SCALE GENOMIC DNA]</scope>
    <source>
        <strain evidence="2 3">MIT 97-5075</strain>
    </source>
</reference>
<organism evidence="2 3">
    <name type="scientific">Helicobacter aurati</name>
    <dbReference type="NCBI Taxonomy" id="137778"/>
    <lineage>
        <taxon>Bacteria</taxon>
        <taxon>Pseudomonadati</taxon>
        <taxon>Campylobacterota</taxon>
        <taxon>Epsilonproteobacteria</taxon>
        <taxon>Campylobacterales</taxon>
        <taxon>Helicobacteraceae</taxon>
        <taxon>Helicobacter</taxon>
    </lineage>
</organism>
<keyword evidence="2" id="KW-0378">Hydrolase</keyword>
<proteinExistence type="predicted"/>
<keyword evidence="3" id="KW-1185">Reference proteome</keyword>
<dbReference type="InterPro" id="IPR052737">
    <property type="entry name" value="Omega-amidase_YafV"/>
</dbReference>
<evidence type="ECO:0000313" key="2">
    <source>
        <dbReference type="EMBL" id="RDU73345.1"/>
    </source>
</evidence>
<dbReference type="EMBL" id="NXLW01000002">
    <property type="protein sequence ID" value="RDU73345.1"/>
    <property type="molecule type" value="Genomic_DNA"/>
</dbReference>
<gene>
    <name evidence="2" type="ORF">CQA66_01375</name>
</gene>
<dbReference type="PANTHER" id="PTHR47799:SF1">
    <property type="entry name" value="OMEGA-AMIDASE YAFV"/>
    <property type="match status" value="1"/>
</dbReference>
<evidence type="ECO:0000259" key="1">
    <source>
        <dbReference type="PROSITE" id="PS50263"/>
    </source>
</evidence>
<dbReference type="SUPFAM" id="SSF56317">
    <property type="entry name" value="Carbon-nitrogen hydrolase"/>
    <property type="match status" value="1"/>
</dbReference>
<protein>
    <submittedName>
        <fullName evidence="2">Carbon-nitrogen hydrolase family protein</fullName>
    </submittedName>
</protein>
<dbReference type="InterPro" id="IPR003010">
    <property type="entry name" value="C-N_Hydrolase"/>
</dbReference>
<feature type="domain" description="CN hydrolase" evidence="1">
    <location>
        <begin position="5"/>
        <end position="233"/>
    </location>
</feature>
<dbReference type="GO" id="GO:0106008">
    <property type="term" value="F:2-oxoglutaramate amidase activity"/>
    <property type="evidence" value="ECO:0007669"/>
    <property type="project" value="TreeGrafter"/>
</dbReference>
<dbReference type="Pfam" id="PF00795">
    <property type="entry name" value="CN_hydrolase"/>
    <property type="match status" value="1"/>
</dbReference>
<dbReference type="OrthoDB" id="9811121at2"/>
<evidence type="ECO:0000313" key="3">
    <source>
        <dbReference type="Proteomes" id="UP000256424"/>
    </source>
</evidence>
<dbReference type="PROSITE" id="PS50263">
    <property type="entry name" value="CN_HYDROLASE"/>
    <property type="match status" value="1"/>
</dbReference>
<dbReference type="Proteomes" id="UP000256424">
    <property type="component" value="Unassembled WGS sequence"/>
</dbReference>
<sequence length="244" mass="27686">MLMIFKTLCTIQLQTKGVWQENLDILESKILECPDNSFILGSEMFLTGFAYQQMEQAYNFSKLATKKLQELSHNKTIAITMMEKQGLQYLNLFKIFHGGKILYTQPKVKLFALGDEHLYFKAGKLEDIKIFEVDGIPCAILNCFEIRFIELWQKIRGAKIIFVPAAWGKARKVHFQTITRSLAIINQSFVIASSCGGKGYAKGSCIITPYGNVYKNDSKEIIQAHVNLAEADKIRAHINTGITY</sequence>
<comment type="caution">
    <text evidence="2">The sequence shown here is derived from an EMBL/GenBank/DDBJ whole genome shotgun (WGS) entry which is preliminary data.</text>
</comment>
<dbReference type="Gene3D" id="3.60.110.10">
    <property type="entry name" value="Carbon-nitrogen hydrolase"/>
    <property type="match status" value="1"/>
</dbReference>
<name>A0A3D8J848_9HELI</name>